<dbReference type="AlphaFoldDB" id="A0A8H4RHS2"/>
<gene>
    <name evidence="8" type="ORF">G7Y89_g7787</name>
</gene>
<dbReference type="InterPro" id="IPR008721">
    <property type="entry name" value="ORC6_cyclin_first"/>
</dbReference>
<evidence type="ECO:0000256" key="5">
    <source>
        <dbReference type="ARBA" id="ARBA00023242"/>
    </source>
</evidence>
<evidence type="ECO:0000313" key="9">
    <source>
        <dbReference type="Proteomes" id="UP000566819"/>
    </source>
</evidence>
<feature type="domain" description="ORC6 first cyclin-like" evidence="7">
    <location>
        <begin position="10"/>
        <end position="96"/>
    </location>
</feature>
<comment type="similarity">
    <text evidence="2">Belongs to the ORC6 family.</text>
</comment>
<comment type="caution">
    <text evidence="8">The sequence shown here is derived from an EMBL/GenBank/DDBJ whole genome shotgun (WGS) entry which is preliminary data.</text>
</comment>
<evidence type="ECO:0000313" key="8">
    <source>
        <dbReference type="EMBL" id="KAF4630349.1"/>
    </source>
</evidence>
<keyword evidence="4" id="KW-0238">DNA-binding</keyword>
<organism evidence="8 9">
    <name type="scientific">Cudoniella acicularis</name>
    <dbReference type="NCBI Taxonomy" id="354080"/>
    <lineage>
        <taxon>Eukaryota</taxon>
        <taxon>Fungi</taxon>
        <taxon>Dikarya</taxon>
        <taxon>Ascomycota</taxon>
        <taxon>Pezizomycotina</taxon>
        <taxon>Leotiomycetes</taxon>
        <taxon>Helotiales</taxon>
        <taxon>Tricladiaceae</taxon>
        <taxon>Cudoniella</taxon>
    </lineage>
</organism>
<protein>
    <recommendedName>
        <fullName evidence="7">ORC6 first cyclin-like domain-containing protein</fullName>
    </recommendedName>
</protein>
<dbReference type="Pfam" id="PF05460">
    <property type="entry name" value="ORC6"/>
    <property type="match status" value="1"/>
</dbReference>
<dbReference type="EMBL" id="JAAMPI010000559">
    <property type="protein sequence ID" value="KAF4630349.1"/>
    <property type="molecule type" value="Genomic_DNA"/>
</dbReference>
<evidence type="ECO:0000256" key="4">
    <source>
        <dbReference type="ARBA" id="ARBA00023125"/>
    </source>
</evidence>
<accession>A0A8H4RHS2</accession>
<keyword evidence="9" id="KW-1185">Reference proteome</keyword>
<evidence type="ECO:0000256" key="6">
    <source>
        <dbReference type="SAM" id="MobiDB-lite"/>
    </source>
</evidence>
<reference evidence="8 9" key="1">
    <citation type="submission" date="2020-03" db="EMBL/GenBank/DDBJ databases">
        <title>Draft Genome Sequence of Cudoniella acicularis.</title>
        <authorList>
            <person name="Buettner E."/>
            <person name="Kellner H."/>
        </authorList>
    </citation>
    <scope>NUCLEOTIDE SEQUENCE [LARGE SCALE GENOMIC DNA]</scope>
    <source>
        <strain evidence="8 9">DSM 108380</strain>
    </source>
</reference>
<comment type="subcellular location">
    <subcellularLocation>
        <location evidence="1">Nucleus</location>
    </subcellularLocation>
</comment>
<sequence>MSRPIEQAINNLIPRHPGPPPPELVELARSLLAQSRTKASTLKAEEEIGRTYACANIACERLKTTFNLPPIEVHPPIPPRAYKRLYTHFSSLLLTTSKRQSRNPAPLNRITAKSFNPPSPQPIPSESQKPAPSKATSLDPFRKNRTPKHGLKYKGTKEKDDRVPKWVAPVVRKLCIEMETKEAVPHVLAGVESILCLPTPGSSPTDQNTEITGKDTSGKEFLERNRKVLDVFASVKDDDVLVRKVGEGEGVWRGWEEIITKDVQRWVVEINERDWLELDWFKNINDDDDDAMDINVDDQNPVGTKEAQSVRVGFRMEDEYDFMNPKNKEMVKELQKTIDKLIDDLVEQGVMDIDDSGTSHG</sequence>
<dbReference type="Proteomes" id="UP000566819">
    <property type="component" value="Unassembled WGS sequence"/>
</dbReference>
<keyword evidence="3" id="KW-0235">DNA replication</keyword>
<name>A0A8H4RHS2_9HELO</name>
<dbReference type="GO" id="GO:0003677">
    <property type="term" value="F:DNA binding"/>
    <property type="evidence" value="ECO:0007669"/>
    <property type="project" value="UniProtKB-KW"/>
</dbReference>
<evidence type="ECO:0000256" key="3">
    <source>
        <dbReference type="ARBA" id="ARBA00022705"/>
    </source>
</evidence>
<dbReference type="GO" id="GO:0006260">
    <property type="term" value="P:DNA replication"/>
    <property type="evidence" value="ECO:0007669"/>
    <property type="project" value="UniProtKB-KW"/>
</dbReference>
<evidence type="ECO:0000259" key="7">
    <source>
        <dbReference type="Pfam" id="PF05460"/>
    </source>
</evidence>
<feature type="region of interest" description="Disordered" evidence="6">
    <location>
        <begin position="97"/>
        <end position="158"/>
    </location>
</feature>
<proteinExistence type="inferred from homology"/>
<dbReference type="GO" id="GO:0005664">
    <property type="term" value="C:nuclear origin of replication recognition complex"/>
    <property type="evidence" value="ECO:0007669"/>
    <property type="project" value="InterPro"/>
</dbReference>
<evidence type="ECO:0000256" key="1">
    <source>
        <dbReference type="ARBA" id="ARBA00004123"/>
    </source>
</evidence>
<feature type="compositionally biased region" description="Basic residues" evidence="6">
    <location>
        <begin position="143"/>
        <end position="154"/>
    </location>
</feature>
<keyword evidence="5" id="KW-0539">Nucleus</keyword>
<dbReference type="OrthoDB" id="5367324at2759"/>
<evidence type="ECO:0000256" key="2">
    <source>
        <dbReference type="ARBA" id="ARBA00010840"/>
    </source>
</evidence>